<evidence type="ECO:0000256" key="4">
    <source>
        <dbReference type="ARBA" id="ARBA00023136"/>
    </source>
</evidence>
<dbReference type="InterPro" id="IPR052205">
    <property type="entry name" value="FliO/MopB"/>
</dbReference>
<proteinExistence type="inferred from homology"/>
<sequence>MALHSGPLARNGFTGLFLALVLPVLATAQEQDTPAQEVTSTPDTLITMLTLGAGLLAVLALIFGCAWIVRRMGGMSGGNTRAIKVVSVMPMGTRERVALIEVGGKQILVGVTPSTIRTLHVFDEPVVSSGEPASGDFARKLQGMIGKSWGSGSSSREGS</sequence>
<accession>A0ABT7I7F7</accession>
<keyword evidence="1 7" id="KW-1003">Cell membrane</keyword>
<evidence type="ECO:0000256" key="6">
    <source>
        <dbReference type="ARBA" id="ARBA00037937"/>
    </source>
</evidence>
<gene>
    <name evidence="8" type="primary">fliO</name>
    <name evidence="8" type="ORF">QPM17_02955</name>
</gene>
<comment type="subcellular location">
    <subcellularLocation>
        <location evidence="7">Cell membrane</location>
    </subcellularLocation>
    <subcellularLocation>
        <location evidence="7">Bacterial flagellum basal body</location>
    </subcellularLocation>
</comment>
<dbReference type="Pfam" id="PF04347">
    <property type="entry name" value="FliO"/>
    <property type="match status" value="1"/>
</dbReference>
<comment type="similarity">
    <text evidence="6 7">Belongs to the FliO/MopB family.</text>
</comment>
<keyword evidence="9" id="KW-1185">Reference proteome</keyword>
<evidence type="ECO:0000313" key="8">
    <source>
        <dbReference type="EMBL" id="MDL0430069.1"/>
    </source>
</evidence>
<dbReference type="InterPro" id="IPR022781">
    <property type="entry name" value="Flagellar_biosynth_FliO"/>
</dbReference>
<evidence type="ECO:0000256" key="2">
    <source>
        <dbReference type="ARBA" id="ARBA00022692"/>
    </source>
</evidence>
<dbReference type="EMBL" id="JASSVS010000001">
    <property type="protein sequence ID" value="MDL0430069.1"/>
    <property type="molecule type" value="Genomic_DNA"/>
</dbReference>
<dbReference type="PANTHER" id="PTHR38766">
    <property type="entry name" value="FLAGELLAR PROTEIN FLIO"/>
    <property type="match status" value="1"/>
</dbReference>
<evidence type="ECO:0000256" key="3">
    <source>
        <dbReference type="ARBA" id="ARBA00022989"/>
    </source>
</evidence>
<dbReference type="RefSeq" id="WP_285388601.1">
    <property type="nucleotide sequence ID" value="NZ_JASSVS010000001.1"/>
</dbReference>
<protein>
    <recommendedName>
        <fullName evidence="7">Flagellar protein</fullName>
    </recommendedName>
</protein>
<name>A0ABT7I7F7_9GAMM</name>
<keyword evidence="2 7" id="KW-0812">Transmembrane</keyword>
<evidence type="ECO:0000256" key="5">
    <source>
        <dbReference type="ARBA" id="ARBA00023143"/>
    </source>
</evidence>
<reference evidence="8 9" key="1">
    <citation type="submission" date="2023-06" db="EMBL/GenBank/DDBJ databases">
        <title>Marinobacter azerbaijanicus a moderately halophilic, isolated from Urmia Lake in Azerbaijan region of Iran.</title>
        <authorList>
            <person name="Sanchez-Porro C."/>
            <person name="Aghdam E.M."/>
            <person name="Saheb S.M."/>
            <person name="Tarhriz V."/>
            <person name="Kazemi E."/>
            <person name="Ammozegar M.A."/>
            <person name="Ventosa A."/>
            <person name="Hejazi M.S."/>
        </authorList>
    </citation>
    <scope>NUCLEOTIDE SEQUENCE [LARGE SCALE GENOMIC DNA]</scope>
    <source>
        <strain evidence="8 9">TBZ242</strain>
    </source>
</reference>
<keyword evidence="4 7" id="KW-0472">Membrane</keyword>
<evidence type="ECO:0000256" key="7">
    <source>
        <dbReference type="RuleBase" id="RU362064"/>
    </source>
</evidence>
<keyword evidence="3 7" id="KW-1133">Transmembrane helix</keyword>
<evidence type="ECO:0000256" key="1">
    <source>
        <dbReference type="ARBA" id="ARBA00022475"/>
    </source>
</evidence>
<evidence type="ECO:0000313" key="9">
    <source>
        <dbReference type="Proteomes" id="UP001227964"/>
    </source>
</evidence>
<keyword evidence="8" id="KW-0282">Flagellum</keyword>
<organism evidence="8 9">
    <name type="scientific">Marinobacter azerbaijanicus</name>
    <dbReference type="NCBI Taxonomy" id="3050455"/>
    <lineage>
        <taxon>Bacteria</taxon>
        <taxon>Pseudomonadati</taxon>
        <taxon>Pseudomonadota</taxon>
        <taxon>Gammaproteobacteria</taxon>
        <taxon>Pseudomonadales</taxon>
        <taxon>Marinobacteraceae</taxon>
        <taxon>Marinobacter</taxon>
    </lineage>
</organism>
<dbReference type="PANTHER" id="PTHR38766:SF1">
    <property type="entry name" value="FLAGELLAR PROTEIN FLIO"/>
    <property type="match status" value="1"/>
</dbReference>
<dbReference type="Proteomes" id="UP001227964">
    <property type="component" value="Unassembled WGS sequence"/>
</dbReference>
<keyword evidence="8" id="KW-0966">Cell projection</keyword>
<keyword evidence="8" id="KW-0969">Cilium</keyword>
<keyword evidence="5 7" id="KW-0975">Bacterial flagellum</keyword>
<dbReference type="NCBIfam" id="TIGR03500">
    <property type="entry name" value="FliO_TIGR"/>
    <property type="match status" value="1"/>
</dbReference>
<comment type="caution">
    <text evidence="8">The sequence shown here is derived from an EMBL/GenBank/DDBJ whole genome shotgun (WGS) entry which is preliminary data.</text>
</comment>
<feature type="transmembrane region" description="Helical" evidence="7">
    <location>
        <begin position="44"/>
        <end position="69"/>
    </location>
</feature>